<evidence type="ECO:0000313" key="8">
    <source>
        <dbReference type="EMBL" id="KAH9423953.1"/>
    </source>
</evidence>
<sequence>MSTAAVIGRQLRHHQPTNRVPGPVVPPTHYRGRSNNLNLNNSNNHNHNNDHHNLANNIDLININVNNLEQGADPESKFAKFSHQYNHSSYEYYPHPAHRENNQNQNKNQNKNDKRNLQKLSTTNNNDTDEDQNQSNDQWVFSKHCFCVAFKALSTGVILFLIGTIMSILGFFADRLSMESIRLNNGTYIMSVNNNTKSHLHNMTYVGPVIMGLGFIVIIAACVLTFEVRDTLGIRDDPKNRKKSTTTTTTTNQQQSDNKTNNDSIVTISNNNNQRNYSKNLKSEKKVISAPIIEETLSKNQSINHDHNNNNNNDNRLSMIKTDSNVNMNMMMINPSNLTCSSCSSPYYYSNYDCYCRIPSPVDIELSDPEGCSSLNQSITNFSSSTTTLPTPTNRKWRQRCSCSGSPTNSMLLALNQIVDQIDSSQYLQQPRFDKRFSHKQQQLSINQNNRMIASIEDLSSINSYQSDNNDDDGYRCWSTTTTTTTTKPTSSSSLSLSLPQKSKQTSQQAINLWPDTNVQHINTTNMVTKPIYQMNNGNNHHHHQNTTSSSFPLLKDLRHHH</sequence>
<evidence type="ECO:0000256" key="6">
    <source>
        <dbReference type="SAM" id="MobiDB-lite"/>
    </source>
</evidence>
<feature type="region of interest" description="Disordered" evidence="6">
    <location>
        <begin position="1"/>
        <end position="53"/>
    </location>
</feature>
<reference evidence="8 9" key="1">
    <citation type="journal article" date="2018" name="J. Allergy Clin. Immunol.">
        <title>High-quality assembly of Dermatophagoides pteronyssinus genome and transcriptome reveals a wide range of novel allergens.</title>
        <authorList>
            <person name="Liu X.Y."/>
            <person name="Yang K.Y."/>
            <person name="Wang M.Q."/>
            <person name="Kwok J.S."/>
            <person name="Zeng X."/>
            <person name="Yang Z."/>
            <person name="Xiao X.J."/>
            <person name="Lau C.P."/>
            <person name="Li Y."/>
            <person name="Huang Z.M."/>
            <person name="Ba J.G."/>
            <person name="Yim A.K."/>
            <person name="Ouyang C.Y."/>
            <person name="Ngai S.M."/>
            <person name="Chan T.F."/>
            <person name="Leung E.L."/>
            <person name="Liu L."/>
            <person name="Liu Z.G."/>
            <person name="Tsui S.K."/>
        </authorList>
    </citation>
    <scope>NUCLEOTIDE SEQUENCE [LARGE SCALE GENOMIC DNA]</scope>
    <source>
        <strain evidence="8">Derp</strain>
    </source>
</reference>
<proteinExistence type="inferred from homology"/>
<gene>
    <name evidence="8" type="ORF">DERP_005538</name>
</gene>
<organism evidence="8 9">
    <name type="scientific">Dermatophagoides pteronyssinus</name>
    <name type="common">European house dust mite</name>
    <dbReference type="NCBI Taxonomy" id="6956"/>
    <lineage>
        <taxon>Eukaryota</taxon>
        <taxon>Metazoa</taxon>
        <taxon>Ecdysozoa</taxon>
        <taxon>Arthropoda</taxon>
        <taxon>Chelicerata</taxon>
        <taxon>Arachnida</taxon>
        <taxon>Acari</taxon>
        <taxon>Acariformes</taxon>
        <taxon>Sarcoptiformes</taxon>
        <taxon>Astigmata</taxon>
        <taxon>Psoroptidia</taxon>
        <taxon>Analgoidea</taxon>
        <taxon>Pyroglyphidae</taxon>
        <taxon>Dermatophagoidinae</taxon>
        <taxon>Dermatophagoides</taxon>
    </lineage>
</organism>
<dbReference type="Proteomes" id="UP000887458">
    <property type="component" value="Unassembled WGS sequence"/>
</dbReference>
<dbReference type="InterPro" id="IPR018787">
    <property type="entry name" value="DUF2371_TMEM200"/>
</dbReference>
<accession>A0ABQ8JMW2</accession>
<evidence type="ECO:0000256" key="3">
    <source>
        <dbReference type="ARBA" id="ARBA00022692"/>
    </source>
</evidence>
<protein>
    <submittedName>
        <fullName evidence="8">Uncharacterized protein</fullName>
    </submittedName>
</protein>
<feature type="region of interest" description="Disordered" evidence="6">
    <location>
        <begin position="234"/>
        <end position="276"/>
    </location>
</feature>
<feature type="compositionally biased region" description="Low complexity" evidence="6">
    <location>
        <begin position="35"/>
        <end position="46"/>
    </location>
</feature>
<comment type="similarity">
    <text evidence="2">Belongs to the TMEM200 family.</text>
</comment>
<evidence type="ECO:0000256" key="5">
    <source>
        <dbReference type="ARBA" id="ARBA00023136"/>
    </source>
</evidence>
<feature type="transmembrane region" description="Helical" evidence="7">
    <location>
        <begin position="205"/>
        <end position="226"/>
    </location>
</feature>
<feature type="region of interest" description="Disordered" evidence="6">
    <location>
        <begin position="535"/>
        <end position="562"/>
    </location>
</feature>
<evidence type="ECO:0000256" key="4">
    <source>
        <dbReference type="ARBA" id="ARBA00022989"/>
    </source>
</evidence>
<comment type="caution">
    <text evidence="8">The sequence shown here is derived from an EMBL/GenBank/DDBJ whole genome shotgun (WGS) entry which is preliminary data.</text>
</comment>
<evidence type="ECO:0000256" key="2">
    <source>
        <dbReference type="ARBA" id="ARBA00005308"/>
    </source>
</evidence>
<reference evidence="8 9" key="2">
    <citation type="journal article" date="2022" name="Mol. Biol. Evol.">
        <title>Comparative Genomics Reveals Insights into the Divergent Evolution of Astigmatic Mites and Household Pest Adaptations.</title>
        <authorList>
            <person name="Xiong Q."/>
            <person name="Wan A.T."/>
            <person name="Liu X."/>
            <person name="Fung C.S."/>
            <person name="Xiao X."/>
            <person name="Malainual N."/>
            <person name="Hou J."/>
            <person name="Wang L."/>
            <person name="Wang M."/>
            <person name="Yang K.Y."/>
            <person name="Cui Y."/>
            <person name="Leung E.L."/>
            <person name="Nong W."/>
            <person name="Shin S.K."/>
            <person name="Au S.W."/>
            <person name="Jeong K.Y."/>
            <person name="Chew F.T."/>
            <person name="Hui J.H."/>
            <person name="Leung T.F."/>
            <person name="Tungtrongchitr A."/>
            <person name="Zhong N."/>
            <person name="Liu Z."/>
            <person name="Tsui S.K."/>
        </authorList>
    </citation>
    <scope>NUCLEOTIDE SEQUENCE [LARGE SCALE GENOMIC DNA]</scope>
    <source>
        <strain evidence="8">Derp</strain>
    </source>
</reference>
<feature type="region of interest" description="Disordered" evidence="6">
    <location>
        <begin position="481"/>
        <end position="502"/>
    </location>
</feature>
<evidence type="ECO:0000313" key="9">
    <source>
        <dbReference type="Proteomes" id="UP000887458"/>
    </source>
</evidence>
<keyword evidence="5 7" id="KW-0472">Membrane</keyword>
<evidence type="ECO:0000256" key="7">
    <source>
        <dbReference type="SAM" id="Phobius"/>
    </source>
</evidence>
<keyword evidence="3 7" id="KW-0812">Transmembrane</keyword>
<feature type="region of interest" description="Disordered" evidence="6">
    <location>
        <begin position="90"/>
        <end position="134"/>
    </location>
</feature>
<keyword evidence="9" id="KW-1185">Reference proteome</keyword>
<keyword evidence="4 7" id="KW-1133">Transmembrane helix</keyword>
<comment type="subcellular location">
    <subcellularLocation>
        <location evidence="1">Membrane</location>
        <topology evidence="1">Multi-pass membrane protein</topology>
    </subcellularLocation>
</comment>
<feature type="transmembrane region" description="Helical" evidence="7">
    <location>
        <begin position="152"/>
        <end position="173"/>
    </location>
</feature>
<dbReference type="PANTHER" id="PTHR31815:SF1">
    <property type="entry name" value="TRANSMEMBRANE PROTEIN 200C"/>
    <property type="match status" value="1"/>
</dbReference>
<name>A0ABQ8JMW2_DERPT</name>
<feature type="compositionally biased region" description="Low complexity" evidence="6">
    <location>
        <begin position="245"/>
        <end position="276"/>
    </location>
</feature>
<dbReference type="PANTHER" id="PTHR31815">
    <property type="entry name" value="AGAP005329-PA"/>
    <property type="match status" value="1"/>
</dbReference>
<dbReference type="EMBL" id="NJHN03000031">
    <property type="protein sequence ID" value="KAH9423953.1"/>
    <property type="molecule type" value="Genomic_DNA"/>
</dbReference>
<evidence type="ECO:0000256" key="1">
    <source>
        <dbReference type="ARBA" id="ARBA00004141"/>
    </source>
</evidence>